<evidence type="ECO:0000259" key="5">
    <source>
        <dbReference type="Pfam" id="PF01850"/>
    </source>
</evidence>
<evidence type="ECO:0000256" key="1">
    <source>
        <dbReference type="ARBA" id="ARBA00022722"/>
    </source>
</evidence>
<organism evidence="6">
    <name type="scientific">Paraconexibacter sp. AEG42_29</name>
    <dbReference type="NCBI Taxonomy" id="2997339"/>
    <lineage>
        <taxon>Bacteria</taxon>
        <taxon>Bacillati</taxon>
        <taxon>Actinomycetota</taxon>
        <taxon>Thermoleophilia</taxon>
        <taxon>Solirubrobacterales</taxon>
        <taxon>Paraconexibacteraceae</taxon>
        <taxon>Paraconexibacter</taxon>
    </lineage>
</organism>
<keyword evidence="4" id="KW-0460">Magnesium</keyword>
<evidence type="ECO:0000256" key="2">
    <source>
        <dbReference type="ARBA" id="ARBA00022723"/>
    </source>
</evidence>
<dbReference type="CDD" id="cd09873">
    <property type="entry name" value="PIN_Pae0151-like"/>
    <property type="match status" value="1"/>
</dbReference>
<dbReference type="PANTHER" id="PTHR35901:SF1">
    <property type="entry name" value="EXONUCLEASE VAPC9"/>
    <property type="match status" value="1"/>
</dbReference>
<evidence type="ECO:0000256" key="4">
    <source>
        <dbReference type="ARBA" id="ARBA00022842"/>
    </source>
</evidence>
<evidence type="ECO:0000256" key="3">
    <source>
        <dbReference type="ARBA" id="ARBA00022801"/>
    </source>
</evidence>
<dbReference type="InterPro" id="IPR002716">
    <property type="entry name" value="PIN_dom"/>
</dbReference>
<dbReference type="PANTHER" id="PTHR35901">
    <property type="entry name" value="RIBONUCLEASE VAPC3"/>
    <property type="match status" value="1"/>
</dbReference>
<accession>A0AAU7AT82</accession>
<protein>
    <recommendedName>
        <fullName evidence="5">PIN domain-containing protein</fullName>
    </recommendedName>
</protein>
<dbReference type="InterPro" id="IPR051619">
    <property type="entry name" value="TypeII_TA_RNase_PINc/VapC"/>
</dbReference>
<dbReference type="SUPFAM" id="SSF88723">
    <property type="entry name" value="PIN domain-like"/>
    <property type="match status" value="1"/>
</dbReference>
<evidence type="ECO:0000313" key="6">
    <source>
        <dbReference type="EMBL" id="XAY04877.1"/>
    </source>
</evidence>
<keyword evidence="1" id="KW-0540">Nuclease</keyword>
<name>A0AAU7AT82_9ACTN</name>
<dbReference type="AlphaFoldDB" id="A0AAU7AT82"/>
<sequence>MTLVIDASVAVGVLLGAEDALEVFASDDHVNAPQMLPIETLSALRGLLRSRQIDAGQAERAAAALTEMPVDLWDHQPLIEAVWARRDQLSAYDAAYLATAETLQASLVTGDRGLAERARAALGADRVVLLKDQ</sequence>
<dbReference type="EMBL" id="CP114014">
    <property type="protein sequence ID" value="XAY04877.1"/>
    <property type="molecule type" value="Genomic_DNA"/>
</dbReference>
<dbReference type="GO" id="GO:0016787">
    <property type="term" value="F:hydrolase activity"/>
    <property type="evidence" value="ECO:0007669"/>
    <property type="project" value="UniProtKB-KW"/>
</dbReference>
<keyword evidence="2" id="KW-0479">Metal-binding</keyword>
<dbReference type="Gene3D" id="3.40.50.1010">
    <property type="entry name" value="5'-nuclease"/>
    <property type="match status" value="1"/>
</dbReference>
<dbReference type="InterPro" id="IPR044153">
    <property type="entry name" value="PIN_Pae0151-like"/>
</dbReference>
<proteinExistence type="predicted"/>
<gene>
    <name evidence="6" type="ORF">DSM112329_01715</name>
</gene>
<dbReference type="GO" id="GO:0046872">
    <property type="term" value="F:metal ion binding"/>
    <property type="evidence" value="ECO:0007669"/>
    <property type="project" value="UniProtKB-KW"/>
</dbReference>
<dbReference type="Pfam" id="PF01850">
    <property type="entry name" value="PIN"/>
    <property type="match status" value="1"/>
</dbReference>
<feature type="domain" description="PIN" evidence="5">
    <location>
        <begin position="4"/>
        <end position="118"/>
    </location>
</feature>
<dbReference type="RefSeq" id="WP_354701401.1">
    <property type="nucleotide sequence ID" value="NZ_CP114014.1"/>
</dbReference>
<dbReference type="KEGG" id="parq:DSM112329_01715"/>
<dbReference type="GO" id="GO:0004518">
    <property type="term" value="F:nuclease activity"/>
    <property type="evidence" value="ECO:0007669"/>
    <property type="project" value="UniProtKB-KW"/>
</dbReference>
<reference evidence="6" key="1">
    <citation type="submission" date="2022-12" db="EMBL/GenBank/DDBJ databases">
        <title>Paraconexibacter alkalitolerans sp. nov. and Baekduia alba sp. nov., isolated from soil and emended description of the genera Paraconexibacter (Chun et al., 2020) and Baekduia (An et al., 2020).</title>
        <authorList>
            <person name="Vieira S."/>
            <person name="Huber K.J."/>
            <person name="Geppert A."/>
            <person name="Wolf J."/>
            <person name="Neumann-Schaal M."/>
            <person name="Muesken M."/>
            <person name="Overmann J."/>
        </authorList>
    </citation>
    <scope>NUCLEOTIDE SEQUENCE</scope>
    <source>
        <strain evidence="6">AEG42_29</strain>
    </source>
</reference>
<keyword evidence="3" id="KW-0378">Hydrolase</keyword>
<dbReference type="InterPro" id="IPR029060">
    <property type="entry name" value="PIN-like_dom_sf"/>
</dbReference>